<organism evidence="2 3">
    <name type="scientific">Amycolatopsis suaedae</name>
    <dbReference type="NCBI Taxonomy" id="2510978"/>
    <lineage>
        <taxon>Bacteria</taxon>
        <taxon>Bacillati</taxon>
        <taxon>Actinomycetota</taxon>
        <taxon>Actinomycetes</taxon>
        <taxon>Pseudonocardiales</taxon>
        <taxon>Pseudonocardiaceae</taxon>
        <taxon>Amycolatopsis</taxon>
    </lineage>
</organism>
<accession>A0A4Q7J8S8</accession>
<name>A0A4Q7J8S8_9PSEU</name>
<evidence type="ECO:0000256" key="1">
    <source>
        <dbReference type="SAM" id="MobiDB-lite"/>
    </source>
</evidence>
<comment type="caution">
    <text evidence="2">The sequence shown here is derived from an EMBL/GenBank/DDBJ whole genome shotgun (WGS) entry which is preliminary data.</text>
</comment>
<sequence>MDRVGEQAGGAIARSGPIVGRAETGDGAFAVEVYPGGRLKSVKLTPFALRSAPEVIARQIVELSDRATRRASDRMYRTLAPVLGRDADRQLKTMGFEPLPDDDERGYGGR</sequence>
<gene>
    <name evidence="2" type="ORF">EWH70_18340</name>
</gene>
<dbReference type="AlphaFoldDB" id="A0A4Q7J8S8"/>
<feature type="region of interest" description="Disordered" evidence="1">
    <location>
        <begin position="1"/>
        <end position="20"/>
    </location>
</feature>
<evidence type="ECO:0000313" key="2">
    <source>
        <dbReference type="EMBL" id="RZQ62524.1"/>
    </source>
</evidence>
<evidence type="ECO:0000313" key="3">
    <source>
        <dbReference type="Proteomes" id="UP000292003"/>
    </source>
</evidence>
<proteinExistence type="predicted"/>
<keyword evidence="2" id="KW-0238">DNA-binding</keyword>
<keyword evidence="3" id="KW-1185">Reference proteome</keyword>
<feature type="region of interest" description="Disordered" evidence="1">
    <location>
        <begin position="91"/>
        <end position="110"/>
    </location>
</feature>
<dbReference type="InterPro" id="IPR036894">
    <property type="entry name" value="YbaB-like_sf"/>
</dbReference>
<protein>
    <submittedName>
        <fullName evidence="2">YbaB/EbfC family DNA-binding protein</fullName>
    </submittedName>
</protein>
<dbReference type="OrthoDB" id="3687926at2"/>
<dbReference type="GO" id="GO:0003677">
    <property type="term" value="F:DNA binding"/>
    <property type="evidence" value="ECO:0007669"/>
    <property type="project" value="UniProtKB-KW"/>
</dbReference>
<dbReference type="EMBL" id="SFCC01000009">
    <property type="protein sequence ID" value="RZQ62524.1"/>
    <property type="molecule type" value="Genomic_DNA"/>
</dbReference>
<reference evidence="2 3" key="1">
    <citation type="submission" date="2019-02" db="EMBL/GenBank/DDBJ databases">
        <title>Draft genome sequence of Amycolatopsis sp. 8-3EHSu isolated from roots of Suaeda maritima.</title>
        <authorList>
            <person name="Duangmal K."/>
            <person name="Chantavorakit T."/>
        </authorList>
    </citation>
    <scope>NUCLEOTIDE SEQUENCE [LARGE SCALE GENOMIC DNA]</scope>
    <source>
        <strain evidence="2 3">8-3EHSu</strain>
    </source>
</reference>
<dbReference type="Proteomes" id="UP000292003">
    <property type="component" value="Unassembled WGS sequence"/>
</dbReference>
<dbReference type="Gene3D" id="3.30.1310.10">
    <property type="entry name" value="Nucleoid-associated protein YbaB-like domain"/>
    <property type="match status" value="1"/>
</dbReference>